<reference evidence="1" key="1">
    <citation type="submission" date="2020-02" db="EMBL/GenBank/DDBJ databases">
        <authorList>
            <person name="Meier V. D."/>
        </authorList>
    </citation>
    <scope>NUCLEOTIDE SEQUENCE</scope>
    <source>
        <strain evidence="1">AVDCRST_MAG56</strain>
    </source>
</reference>
<proteinExistence type="predicted"/>
<name>A0A6J4KE14_9SPHI</name>
<dbReference type="AlphaFoldDB" id="A0A6J4KE14"/>
<organism evidence="1">
    <name type="scientific">uncultured Cytophagales bacterium</name>
    <dbReference type="NCBI Taxonomy" id="158755"/>
    <lineage>
        <taxon>Bacteria</taxon>
        <taxon>Pseudomonadati</taxon>
        <taxon>Bacteroidota</taxon>
        <taxon>Sphingobacteriia</taxon>
        <taxon>Sphingobacteriales</taxon>
        <taxon>environmental samples</taxon>
    </lineage>
</organism>
<gene>
    <name evidence="1" type="ORF">AVDCRST_MAG56-5603</name>
</gene>
<evidence type="ECO:0000313" key="1">
    <source>
        <dbReference type="EMBL" id="CAA9303110.1"/>
    </source>
</evidence>
<sequence>MEKIEVKPQILFENRSVTLSLLEGTMLLVTYKSWANSEEYRLNLDKQVELVKQHRLTKAVFDLRKMGVISSENQHYTSQVYMPRITQAGLKHSALIVPEDVFGQASAKNVTNRVKNEVIFSVHYFNDLNHGLAWLATV</sequence>
<dbReference type="EMBL" id="CADCTQ010000464">
    <property type="protein sequence ID" value="CAA9303110.1"/>
    <property type="molecule type" value="Genomic_DNA"/>
</dbReference>
<accession>A0A6J4KE14</accession>
<protein>
    <submittedName>
        <fullName evidence="1">Uncharacterized protein</fullName>
    </submittedName>
</protein>